<dbReference type="InterPro" id="IPR012454">
    <property type="entry name" value="DUF1659"/>
</dbReference>
<feature type="domain" description="DUF1659" evidence="1">
    <location>
        <begin position="4"/>
        <end position="65"/>
    </location>
</feature>
<sequence>MLFKTSARFYFYELNEEGQERQRMRSIANVDVSADDQAITDLANVYEALTNDLYHLVEKQETSLLAR</sequence>
<dbReference type="Proteomes" id="UP000243605">
    <property type="component" value="Unassembled WGS sequence"/>
</dbReference>
<name>A0A662Z1W3_9STAP</name>
<protein>
    <recommendedName>
        <fullName evidence="1">DUF1659 domain-containing protein</fullName>
    </recommendedName>
</protein>
<dbReference type="Pfam" id="PF07872">
    <property type="entry name" value="DUF1659"/>
    <property type="match status" value="1"/>
</dbReference>
<reference evidence="2 3" key="1">
    <citation type="submission" date="2016-10" db="EMBL/GenBank/DDBJ databases">
        <authorList>
            <person name="Varghese N."/>
            <person name="Submissions S."/>
        </authorList>
    </citation>
    <scope>NUCLEOTIDE SEQUENCE [LARGE SCALE GENOMIC DNA]</scope>
    <source>
        <strain evidence="2 3">IBRC-M10081</strain>
    </source>
</reference>
<dbReference type="AlphaFoldDB" id="A0A662Z1W3"/>
<evidence type="ECO:0000313" key="3">
    <source>
        <dbReference type="Proteomes" id="UP000243605"/>
    </source>
</evidence>
<evidence type="ECO:0000259" key="1">
    <source>
        <dbReference type="Pfam" id="PF07872"/>
    </source>
</evidence>
<proteinExistence type="predicted"/>
<organism evidence="2 3">
    <name type="scientific">Aliicoccus persicus</name>
    <dbReference type="NCBI Taxonomy" id="930138"/>
    <lineage>
        <taxon>Bacteria</taxon>
        <taxon>Bacillati</taxon>
        <taxon>Bacillota</taxon>
        <taxon>Bacilli</taxon>
        <taxon>Bacillales</taxon>
        <taxon>Staphylococcaceae</taxon>
        <taxon>Aliicoccus</taxon>
    </lineage>
</organism>
<accession>A0A662Z1W3</accession>
<dbReference type="EMBL" id="FOIT01000001">
    <property type="protein sequence ID" value="SEV86320.1"/>
    <property type="molecule type" value="Genomic_DNA"/>
</dbReference>
<keyword evidence="3" id="KW-1185">Reference proteome</keyword>
<dbReference type="OrthoDB" id="2390217at2"/>
<dbReference type="RefSeq" id="WP_091473692.1">
    <property type="nucleotide sequence ID" value="NZ_FOIT01000001.1"/>
</dbReference>
<gene>
    <name evidence="2" type="ORF">SAMN05192557_0573</name>
</gene>
<evidence type="ECO:0000313" key="2">
    <source>
        <dbReference type="EMBL" id="SEV86320.1"/>
    </source>
</evidence>